<keyword evidence="2" id="KW-1185">Reference proteome</keyword>
<evidence type="ECO:0000313" key="2">
    <source>
        <dbReference type="Proteomes" id="UP000215405"/>
    </source>
</evidence>
<reference evidence="2" key="1">
    <citation type="journal article" date="2017" name="Int. J. Syst. Evol. Microbiol.">
        <title>Notoacmeibacter marinus gen. nov., sp. nov., isolated from the gut of a limpet and proposal of Notoacmeibacteraceae fam. nov. in the order Rhizobiales of the class Alphaproteobacteria.</title>
        <authorList>
            <person name="Huang Z."/>
            <person name="Guo F."/>
            <person name="Lai Q."/>
        </authorList>
    </citation>
    <scope>NUCLEOTIDE SEQUENCE [LARGE SCALE GENOMIC DNA]</scope>
    <source>
        <strain evidence="2">XMTR2A4</strain>
    </source>
</reference>
<comment type="caution">
    <text evidence="1">The sequence shown here is derived from an EMBL/GenBank/DDBJ whole genome shotgun (WGS) entry which is preliminary data.</text>
</comment>
<organism evidence="1 2">
    <name type="scientific">Notoacmeibacter marinus</name>
    <dbReference type="NCBI Taxonomy" id="1876515"/>
    <lineage>
        <taxon>Bacteria</taxon>
        <taxon>Pseudomonadati</taxon>
        <taxon>Pseudomonadota</taxon>
        <taxon>Alphaproteobacteria</taxon>
        <taxon>Hyphomicrobiales</taxon>
        <taxon>Notoacmeibacteraceae</taxon>
        <taxon>Notoacmeibacter</taxon>
    </lineage>
</organism>
<evidence type="ECO:0000313" key="1">
    <source>
        <dbReference type="EMBL" id="OXT01499.1"/>
    </source>
</evidence>
<accession>A0A231UZW8</accession>
<proteinExistence type="predicted"/>
<sequence>MKLLRPPQFDRRLDQSGTKAEAVCRCSPRFEAAFSVYFAKAATAIEAQTKRAAPSGAAHPIVQFVSLQ</sequence>
<dbReference type="EMBL" id="NBYO01000001">
    <property type="protein sequence ID" value="OXT01499.1"/>
    <property type="molecule type" value="Genomic_DNA"/>
</dbReference>
<protein>
    <submittedName>
        <fullName evidence="1">Uncharacterized protein</fullName>
    </submittedName>
</protein>
<dbReference type="Proteomes" id="UP000215405">
    <property type="component" value="Unassembled WGS sequence"/>
</dbReference>
<name>A0A231UZW8_9HYPH</name>
<dbReference type="AlphaFoldDB" id="A0A231UZW8"/>
<gene>
    <name evidence="1" type="ORF">B7H23_00505</name>
</gene>